<dbReference type="NCBIfam" id="TIGR01229">
    <property type="entry name" value="rocF_arginase"/>
    <property type="match status" value="1"/>
</dbReference>
<protein>
    <recommendedName>
        <fullName evidence="3 13">Arginase</fullName>
        <ecNumber evidence="2 13">3.5.3.1</ecNumber>
    </recommendedName>
</protein>
<name>F6X5U2_CIOIN</name>
<dbReference type="CDD" id="cd09989">
    <property type="entry name" value="Arginase"/>
    <property type="match status" value="1"/>
</dbReference>
<reference evidence="15" key="3">
    <citation type="submission" date="2025-09" db="UniProtKB">
        <authorList>
            <consortium name="Ensembl"/>
        </authorList>
    </citation>
    <scope>IDENTIFICATION</scope>
</reference>
<proteinExistence type="inferred from homology"/>
<keyword evidence="7 12" id="KW-0378">Hydrolase</keyword>
<dbReference type="Gene3D" id="3.40.800.10">
    <property type="entry name" value="Ureohydrolase domain"/>
    <property type="match status" value="1"/>
</dbReference>
<feature type="region of interest" description="Disordered" evidence="14">
    <location>
        <begin position="353"/>
        <end position="373"/>
    </location>
</feature>
<dbReference type="InterPro" id="IPR014033">
    <property type="entry name" value="Arginase"/>
</dbReference>
<dbReference type="Proteomes" id="UP000008144">
    <property type="component" value="Unassembled WGS sequence"/>
</dbReference>
<sequence>MSLYKQQLRRFAREIVKPCKHKESCTSQKRLLTNNPLPGDVVKVGVLGVPMHFGQGKPGVRNGPKAIRDAGLLQRLSDHVGLEVNDYGDLDIAHGAHVDDVSKDGNWTIKNSRACGTANKKLADAVYNTLQTNDICVNLGGDHSMAVGSIFGHSQARPNLSVLWVDAHPDLNNPTTSPSGNIHGMPLHFLLKDLENKRTPISDFDWCKSCVSSPNIGFIAIRDIDPGEIAIMKRYNIPHCSIREIDRNGIAHCMEKILDMINPSGNRPLHVSFDIDSVDPGIAPSTGTPVRGGLSYREAMYVTEEVARTGSLSAFDLVEVNPELDPKRAEATAEVAVDVITHALGLSIRDTDYRRFPHSGEPHRSESSEKRKL</sequence>
<dbReference type="AlphaFoldDB" id="F6X5U2"/>
<dbReference type="InterPro" id="IPR023696">
    <property type="entry name" value="Ureohydrolase_dom_sf"/>
</dbReference>
<dbReference type="UniPathway" id="UPA00158">
    <property type="reaction ID" value="UER00270"/>
</dbReference>
<dbReference type="GO" id="GO:0005829">
    <property type="term" value="C:cytosol"/>
    <property type="evidence" value="ECO:0000318"/>
    <property type="project" value="GO_Central"/>
</dbReference>
<evidence type="ECO:0000256" key="7">
    <source>
        <dbReference type="ARBA" id="ARBA00022801"/>
    </source>
</evidence>
<comment type="catalytic activity">
    <reaction evidence="9 13">
        <text>L-arginine + H2O = urea + L-ornithine</text>
        <dbReference type="Rhea" id="RHEA:20569"/>
        <dbReference type="ChEBI" id="CHEBI:15377"/>
        <dbReference type="ChEBI" id="CHEBI:16199"/>
        <dbReference type="ChEBI" id="CHEBI:32682"/>
        <dbReference type="ChEBI" id="CHEBI:46911"/>
        <dbReference type="EC" id="3.5.3.1"/>
    </reaction>
</comment>
<evidence type="ECO:0000256" key="13">
    <source>
        <dbReference type="RuleBase" id="RU361159"/>
    </source>
</evidence>
<dbReference type="GO" id="GO:0004053">
    <property type="term" value="F:arginase activity"/>
    <property type="evidence" value="ECO:0000318"/>
    <property type="project" value="GO_Central"/>
</dbReference>
<dbReference type="GeneTree" id="ENSGT00950000183195"/>
<evidence type="ECO:0000256" key="6">
    <source>
        <dbReference type="ARBA" id="ARBA00022723"/>
    </source>
</evidence>
<dbReference type="InParanoid" id="F6X5U2"/>
<feature type="binding site" evidence="10">
    <location>
        <position position="168"/>
    </location>
    <ligand>
        <name>Mn(2+)</name>
        <dbReference type="ChEBI" id="CHEBI:29035"/>
        <label>1</label>
    </ligand>
</feature>
<evidence type="ECO:0000313" key="15">
    <source>
        <dbReference type="Ensembl" id="ENSCINP00000015606.3"/>
    </source>
</evidence>
<dbReference type="FunFam" id="3.40.800.10:FF:000005">
    <property type="entry name" value="Arginase"/>
    <property type="match status" value="1"/>
</dbReference>
<dbReference type="SUPFAM" id="SSF52768">
    <property type="entry name" value="Arginase/deacetylase"/>
    <property type="match status" value="1"/>
</dbReference>
<evidence type="ECO:0000256" key="14">
    <source>
        <dbReference type="SAM" id="MobiDB-lite"/>
    </source>
</evidence>
<reference evidence="15" key="2">
    <citation type="submission" date="2025-08" db="UniProtKB">
        <authorList>
            <consortium name="Ensembl"/>
        </authorList>
    </citation>
    <scope>IDENTIFICATION</scope>
</reference>
<evidence type="ECO:0000256" key="4">
    <source>
        <dbReference type="ARBA" id="ARBA00022436"/>
    </source>
</evidence>
<reference evidence="16" key="1">
    <citation type="journal article" date="2002" name="Science">
        <title>The draft genome of Ciona intestinalis: insights into chordate and vertebrate origins.</title>
        <authorList>
            <person name="Dehal P."/>
            <person name="Satou Y."/>
            <person name="Campbell R.K."/>
            <person name="Chapman J."/>
            <person name="Degnan B."/>
            <person name="De Tomaso A."/>
            <person name="Davidson B."/>
            <person name="Di Gregorio A."/>
            <person name="Gelpke M."/>
            <person name="Goodstein D.M."/>
            <person name="Harafuji N."/>
            <person name="Hastings K.E."/>
            <person name="Ho I."/>
            <person name="Hotta K."/>
            <person name="Huang W."/>
            <person name="Kawashima T."/>
            <person name="Lemaire P."/>
            <person name="Martinez D."/>
            <person name="Meinertzhagen I.A."/>
            <person name="Necula S."/>
            <person name="Nonaka M."/>
            <person name="Putnam N."/>
            <person name="Rash S."/>
            <person name="Saiga H."/>
            <person name="Satake M."/>
            <person name="Terry A."/>
            <person name="Yamada L."/>
            <person name="Wang H.G."/>
            <person name="Awazu S."/>
            <person name="Azumi K."/>
            <person name="Boore J."/>
            <person name="Branno M."/>
            <person name="Chin-Bow S."/>
            <person name="DeSantis R."/>
            <person name="Doyle S."/>
            <person name="Francino P."/>
            <person name="Keys D.N."/>
            <person name="Haga S."/>
            <person name="Hayashi H."/>
            <person name="Hino K."/>
            <person name="Imai K.S."/>
            <person name="Inaba K."/>
            <person name="Kano S."/>
            <person name="Kobayashi K."/>
            <person name="Kobayashi M."/>
            <person name="Lee B.I."/>
            <person name="Makabe K.W."/>
            <person name="Manohar C."/>
            <person name="Matassi G."/>
            <person name="Medina M."/>
            <person name="Mochizuki Y."/>
            <person name="Mount S."/>
            <person name="Morishita T."/>
            <person name="Miura S."/>
            <person name="Nakayama A."/>
            <person name="Nishizaka S."/>
            <person name="Nomoto H."/>
            <person name="Ohta F."/>
            <person name="Oishi K."/>
            <person name="Rigoutsos I."/>
            <person name="Sano M."/>
            <person name="Sasaki A."/>
            <person name="Sasakura Y."/>
            <person name="Shoguchi E."/>
            <person name="Shin-i T."/>
            <person name="Spagnuolo A."/>
            <person name="Stainier D."/>
            <person name="Suzuki M.M."/>
            <person name="Tassy O."/>
            <person name="Takatori N."/>
            <person name="Tokuoka M."/>
            <person name="Yagi K."/>
            <person name="Yoshizaki F."/>
            <person name="Wada S."/>
            <person name="Zhang C."/>
            <person name="Hyatt P.D."/>
            <person name="Larimer F."/>
            <person name="Detter C."/>
            <person name="Doggett N."/>
            <person name="Glavina T."/>
            <person name="Hawkins T."/>
            <person name="Richardson P."/>
            <person name="Lucas S."/>
            <person name="Kohara Y."/>
            <person name="Levine M."/>
            <person name="Satoh N."/>
            <person name="Rokhsar D.S."/>
        </authorList>
    </citation>
    <scope>NUCLEOTIDE SEQUENCE [LARGE SCALE GENOMIC DNA]</scope>
</reference>
<keyword evidence="8 10" id="KW-0464">Manganese</keyword>
<feature type="binding site" evidence="10">
    <location>
        <position position="166"/>
    </location>
    <ligand>
        <name>Mn(2+)</name>
        <dbReference type="ChEBI" id="CHEBI:29035"/>
        <label>1</label>
    </ligand>
</feature>
<comment type="pathway">
    <text evidence="1 13">Nitrogen metabolism; urea cycle; L-ornithine and urea from L-arginine: step 1/1.</text>
</comment>
<feature type="binding site" evidence="10">
    <location>
        <position position="276"/>
    </location>
    <ligand>
        <name>Mn(2+)</name>
        <dbReference type="ChEBI" id="CHEBI:29035"/>
        <label>1</label>
    </ligand>
</feature>
<dbReference type="GO" id="GO:0030145">
    <property type="term" value="F:manganese ion binding"/>
    <property type="evidence" value="ECO:0000318"/>
    <property type="project" value="GO_Central"/>
</dbReference>
<comment type="cofactor">
    <cofactor evidence="10 13">
        <name>Mn(2+)</name>
        <dbReference type="ChEBI" id="CHEBI:29035"/>
    </cofactor>
    <text evidence="10 13">Binds 2 manganese ions per subunit.</text>
</comment>
<evidence type="ECO:0000256" key="2">
    <source>
        <dbReference type="ARBA" id="ARBA00012168"/>
    </source>
</evidence>
<dbReference type="Pfam" id="PF00491">
    <property type="entry name" value="Arginase"/>
    <property type="match status" value="1"/>
</dbReference>
<feature type="binding site" evidence="10">
    <location>
        <position position="274"/>
    </location>
    <ligand>
        <name>Mn(2+)</name>
        <dbReference type="ChEBI" id="CHEBI:29035"/>
        <label>1</label>
    </ligand>
</feature>
<feature type="binding site" evidence="10">
    <location>
        <position position="170"/>
    </location>
    <ligand>
        <name>Mn(2+)</name>
        <dbReference type="ChEBI" id="CHEBI:29035"/>
        <label>1</label>
    </ligand>
</feature>
<dbReference type="PIRSF" id="PIRSF036979">
    <property type="entry name" value="Arginase"/>
    <property type="match status" value="1"/>
</dbReference>
<dbReference type="PROSITE" id="PS51409">
    <property type="entry name" value="ARGINASE_2"/>
    <property type="match status" value="1"/>
</dbReference>
<dbReference type="InterPro" id="IPR006035">
    <property type="entry name" value="Ureohydrolase"/>
</dbReference>
<dbReference type="PRINTS" id="PR00116">
    <property type="entry name" value="ARGINASE"/>
</dbReference>
<dbReference type="OMA" id="YKEFRYA"/>
<dbReference type="GO" id="GO:0000050">
    <property type="term" value="P:urea cycle"/>
    <property type="evidence" value="ECO:0007669"/>
    <property type="project" value="UniProtKB-UniPathway"/>
</dbReference>
<evidence type="ECO:0000313" key="16">
    <source>
        <dbReference type="Proteomes" id="UP000008144"/>
    </source>
</evidence>
<accession>F6X5U2</accession>
<dbReference type="PROSITE" id="PS01053">
    <property type="entry name" value="ARGINASE_1"/>
    <property type="match status" value="1"/>
</dbReference>
<evidence type="ECO:0000256" key="5">
    <source>
        <dbReference type="ARBA" id="ARBA00022503"/>
    </source>
</evidence>
<dbReference type="InterPro" id="IPR020855">
    <property type="entry name" value="Ureohydrolase_Mn_BS"/>
</dbReference>
<dbReference type="PANTHER" id="PTHR43782:SF3">
    <property type="entry name" value="ARGINASE"/>
    <property type="match status" value="1"/>
</dbReference>
<keyword evidence="6 10" id="KW-0479">Metal-binding</keyword>
<dbReference type="HOGENOM" id="CLU_039478_6_1_1"/>
<comment type="similarity">
    <text evidence="11 12">Belongs to the arginase family.</text>
</comment>
<evidence type="ECO:0000256" key="8">
    <source>
        <dbReference type="ARBA" id="ARBA00023211"/>
    </source>
</evidence>
<dbReference type="STRING" id="7719.ENSCINP00000015606"/>
<dbReference type="EC" id="3.5.3.1" evidence="2 13"/>
<keyword evidence="4 13" id="KW-0835">Urea cycle</keyword>
<evidence type="ECO:0000256" key="3">
    <source>
        <dbReference type="ARBA" id="ARBA00018123"/>
    </source>
</evidence>
<dbReference type="PANTHER" id="PTHR43782">
    <property type="entry name" value="ARGINASE"/>
    <property type="match status" value="1"/>
</dbReference>
<evidence type="ECO:0000256" key="10">
    <source>
        <dbReference type="PIRSR" id="PIRSR036979-1"/>
    </source>
</evidence>
<dbReference type="Ensembl" id="ENSCINT00000015606.3">
    <property type="protein sequence ID" value="ENSCINP00000015606.3"/>
    <property type="gene ID" value="ENSCING00000007611.3"/>
</dbReference>
<evidence type="ECO:0000256" key="1">
    <source>
        <dbReference type="ARBA" id="ARBA00005098"/>
    </source>
</evidence>
<dbReference type="GO" id="GO:0005737">
    <property type="term" value="C:cytoplasm"/>
    <property type="evidence" value="ECO:0000318"/>
    <property type="project" value="GO_Central"/>
</dbReference>
<dbReference type="GO" id="GO:0010121">
    <property type="term" value="P:L-arginine catabolic process to proline via ornithine"/>
    <property type="evidence" value="ECO:0007669"/>
    <property type="project" value="UniProtKB-ARBA"/>
</dbReference>
<keyword evidence="16" id="KW-1185">Reference proteome</keyword>
<feature type="binding site" evidence="10">
    <location>
        <position position="143"/>
    </location>
    <ligand>
        <name>Mn(2+)</name>
        <dbReference type="ChEBI" id="CHEBI:29035"/>
        <label>1</label>
    </ligand>
</feature>
<evidence type="ECO:0000256" key="9">
    <source>
        <dbReference type="ARBA" id="ARBA00047391"/>
    </source>
</evidence>
<organism evidence="15 16">
    <name type="scientific">Ciona intestinalis</name>
    <name type="common">Transparent sea squirt</name>
    <name type="synonym">Ascidia intestinalis</name>
    <dbReference type="NCBI Taxonomy" id="7719"/>
    <lineage>
        <taxon>Eukaryota</taxon>
        <taxon>Metazoa</taxon>
        <taxon>Chordata</taxon>
        <taxon>Tunicata</taxon>
        <taxon>Ascidiacea</taxon>
        <taxon>Phlebobranchia</taxon>
        <taxon>Cionidae</taxon>
        <taxon>Ciona</taxon>
    </lineage>
</organism>
<evidence type="ECO:0000256" key="11">
    <source>
        <dbReference type="PROSITE-ProRule" id="PRU00742"/>
    </source>
</evidence>
<evidence type="ECO:0000256" key="12">
    <source>
        <dbReference type="RuleBase" id="RU003684"/>
    </source>
</evidence>
<keyword evidence="5 13" id="KW-0056">Arginine metabolism</keyword>